<reference evidence="1 2" key="1">
    <citation type="journal article" date="2016" name="Nat. Commun.">
        <title>Thousands of microbial genomes shed light on interconnected biogeochemical processes in an aquifer system.</title>
        <authorList>
            <person name="Anantharaman K."/>
            <person name="Brown C.T."/>
            <person name="Hug L.A."/>
            <person name="Sharon I."/>
            <person name="Castelle C.J."/>
            <person name="Probst A.J."/>
            <person name="Thomas B.C."/>
            <person name="Singh A."/>
            <person name="Wilkins M.J."/>
            <person name="Karaoz U."/>
            <person name="Brodie E.L."/>
            <person name="Williams K.H."/>
            <person name="Hubbard S.S."/>
            <person name="Banfield J.F."/>
        </authorList>
    </citation>
    <scope>NUCLEOTIDE SEQUENCE [LARGE SCALE GENOMIC DNA]</scope>
</reference>
<sequence>MKSGEEVVDREVSHLHASAEAHLAEALTRIDSLGRGQIKKTVDLGRVIGRSNCVSTSEDDEIVFAQRVNRPGLSRFVKNREPKPTSRLTVKLHRLADGKYEVRTAYIGDAGVAEPWDEDAKADSIPFWSAHALCFGYEPVVPGTETEKCPWAQH</sequence>
<dbReference type="Proteomes" id="UP000177130">
    <property type="component" value="Unassembled WGS sequence"/>
</dbReference>
<organism evidence="1 2">
    <name type="scientific">Candidatus Taylorbacteria bacterium RIFCSPHIGHO2_02_FULL_43_32b</name>
    <dbReference type="NCBI Taxonomy" id="1802306"/>
    <lineage>
        <taxon>Bacteria</taxon>
        <taxon>Candidatus Tayloriibacteriota</taxon>
    </lineage>
</organism>
<proteinExistence type="predicted"/>
<dbReference type="STRING" id="1802306.A3C72_00060"/>
<evidence type="ECO:0000313" key="2">
    <source>
        <dbReference type="Proteomes" id="UP000177130"/>
    </source>
</evidence>
<comment type="caution">
    <text evidence="1">The sequence shown here is derived from an EMBL/GenBank/DDBJ whole genome shotgun (WGS) entry which is preliminary data.</text>
</comment>
<evidence type="ECO:0000313" key="1">
    <source>
        <dbReference type="EMBL" id="OHA23199.1"/>
    </source>
</evidence>
<name>A0A1G2MJ63_9BACT</name>
<dbReference type="AlphaFoldDB" id="A0A1G2MJ63"/>
<accession>A0A1G2MJ63</accession>
<protein>
    <submittedName>
        <fullName evidence="1">Uncharacterized protein</fullName>
    </submittedName>
</protein>
<dbReference type="EMBL" id="MHRK01000041">
    <property type="protein sequence ID" value="OHA23199.1"/>
    <property type="molecule type" value="Genomic_DNA"/>
</dbReference>
<gene>
    <name evidence="1" type="ORF">A3C72_00060</name>
</gene>